<dbReference type="EMBL" id="PYSW02000021">
    <property type="protein sequence ID" value="KAG2383092.1"/>
    <property type="molecule type" value="Genomic_DNA"/>
</dbReference>
<sequence>MVLCKDVLRLVASHINMESLSSFRLVCREWNASIENEWEVVVTNNSALNDSNAQSAESENICNASPQNSTNLHLYRNEFWMDKLKTYFWKYLEYLNPVQEGERGYRQALSLEQRFNVFVLKERYRIQRHVKRLENKKKKLASQGDFIFSIRPIIKAQKERALGRFKYMLLVHNDVCNYLLKLACDEIEIYNALEDNIIKLLEWFVKDLIKSEDLLIRSFKAMKNNTVDAITLDKYITTHHDNVSHTFFDHMECFSFEQFKELAHHIKEAPKTELIRTKVIIHLFKQVLLTDDVQNIDILAEILERKLGKPLFHQTLFNNFLNSFDDSRHPISVFWDKHKLLLYMEKKFDVSIGASYLTQILSFSEEMKPDSNIVEELIRKHYQQDVKKIETFLHFTLARSFRKKRFLRLRPKPKLFLYEILEYLVLTYNLNLFNYAPSETYIHYESNLIEYFLQWSFSQENWNMLLFIMKKQIEKNNHVDLYSYFEVETVGSKSVEKLNFASFKNSKSLQSFIVLARLGKCRSCGGHAEIEFFEQQTNLIPTLKEKFEMEVEKQRQLKEEMQRYRTDWR</sequence>
<protein>
    <recommendedName>
        <fullName evidence="3">F-box domain-containing protein</fullName>
    </recommendedName>
</protein>
<dbReference type="GeneID" id="68096884"/>
<evidence type="ECO:0000313" key="1">
    <source>
        <dbReference type="EMBL" id="KAG2383092.1"/>
    </source>
</evidence>
<organism evidence="1 2">
    <name type="scientific">Naegleria lovaniensis</name>
    <name type="common">Amoeba</name>
    <dbReference type="NCBI Taxonomy" id="51637"/>
    <lineage>
        <taxon>Eukaryota</taxon>
        <taxon>Discoba</taxon>
        <taxon>Heterolobosea</taxon>
        <taxon>Tetramitia</taxon>
        <taxon>Eutetramitia</taxon>
        <taxon>Vahlkampfiidae</taxon>
        <taxon>Naegleria</taxon>
    </lineage>
</organism>
<dbReference type="AlphaFoldDB" id="A0AA88GRN3"/>
<evidence type="ECO:0000313" key="2">
    <source>
        <dbReference type="Proteomes" id="UP000816034"/>
    </source>
</evidence>
<gene>
    <name evidence="1" type="ORF">C9374_004429</name>
</gene>
<comment type="caution">
    <text evidence="1">The sequence shown here is derived from an EMBL/GenBank/DDBJ whole genome shotgun (WGS) entry which is preliminary data.</text>
</comment>
<evidence type="ECO:0008006" key="3">
    <source>
        <dbReference type="Google" id="ProtNLM"/>
    </source>
</evidence>
<name>A0AA88GRN3_NAELO</name>
<dbReference type="Proteomes" id="UP000816034">
    <property type="component" value="Unassembled WGS sequence"/>
</dbReference>
<dbReference type="RefSeq" id="XP_044548771.1">
    <property type="nucleotide sequence ID" value="XM_044694067.1"/>
</dbReference>
<proteinExistence type="predicted"/>
<reference evidence="1 2" key="1">
    <citation type="journal article" date="2018" name="BMC Genomics">
        <title>The genome of Naegleria lovaniensis, the basis for a comparative approach to unravel pathogenicity factors of the human pathogenic amoeba N. fowleri.</title>
        <authorList>
            <person name="Liechti N."/>
            <person name="Schurch N."/>
            <person name="Bruggmann R."/>
            <person name="Wittwer M."/>
        </authorList>
    </citation>
    <scope>NUCLEOTIDE SEQUENCE [LARGE SCALE GENOMIC DNA]</scope>
    <source>
        <strain evidence="1 2">ATCC 30569</strain>
    </source>
</reference>
<accession>A0AA88GRN3</accession>
<keyword evidence="2" id="KW-1185">Reference proteome</keyword>